<proteinExistence type="predicted"/>
<evidence type="ECO:0000313" key="3">
    <source>
        <dbReference type="Proteomes" id="UP000828390"/>
    </source>
</evidence>
<feature type="transmembrane region" description="Helical" evidence="1">
    <location>
        <begin position="67"/>
        <end position="86"/>
    </location>
</feature>
<comment type="caution">
    <text evidence="2">The sequence shown here is derived from an EMBL/GenBank/DDBJ whole genome shotgun (WGS) entry which is preliminary data.</text>
</comment>
<organism evidence="2 3">
    <name type="scientific">Dreissena polymorpha</name>
    <name type="common">Zebra mussel</name>
    <name type="synonym">Mytilus polymorpha</name>
    <dbReference type="NCBI Taxonomy" id="45954"/>
    <lineage>
        <taxon>Eukaryota</taxon>
        <taxon>Metazoa</taxon>
        <taxon>Spiralia</taxon>
        <taxon>Lophotrochozoa</taxon>
        <taxon>Mollusca</taxon>
        <taxon>Bivalvia</taxon>
        <taxon>Autobranchia</taxon>
        <taxon>Heteroconchia</taxon>
        <taxon>Euheterodonta</taxon>
        <taxon>Imparidentia</taxon>
        <taxon>Neoheterodontei</taxon>
        <taxon>Myida</taxon>
        <taxon>Dreissenoidea</taxon>
        <taxon>Dreissenidae</taxon>
        <taxon>Dreissena</taxon>
    </lineage>
</organism>
<dbReference type="AlphaFoldDB" id="A0A9D4M6X0"/>
<keyword evidence="3" id="KW-1185">Reference proteome</keyword>
<gene>
    <name evidence="2" type="ORF">DPMN_034064</name>
</gene>
<sequence length="100" mass="10677">MAYATTLSFPSCSWYKTAPKPVPQESVCSLNGYVKSAYARRWLSLPSGGVVSAVTNLSNAVCSFSSHTNGGFLVLVGVFLPFFLVLEPTRRSLSGLAIQA</sequence>
<evidence type="ECO:0000256" key="1">
    <source>
        <dbReference type="SAM" id="Phobius"/>
    </source>
</evidence>
<dbReference type="EMBL" id="JAIWYP010000002">
    <property type="protein sequence ID" value="KAH3870873.1"/>
    <property type="molecule type" value="Genomic_DNA"/>
</dbReference>
<reference evidence="2" key="2">
    <citation type="submission" date="2020-11" db="EMBL/GenBank/DDBJ databases">
        <authorList>
            <person name="McCartney M.A."/>
            <person name="Auch B."/>
            <person name="Kono T."/>
            <person name="Mallez S."/>
            <person name="Becker A."/>
            <person name="Gohl D.M."/>
            <person name="Silverstein K.A.T."/>
            <person name="Koren S."/>
            <person name="Bechman K.B."/>
            <person name="Herman A."/>
            <person name="Abrahante J.E."/>
            <person name="Garbe J."/>
        </authorList>
    </citation>
    <scope>NUCLEOTIDE SEQUENCE</scope>
    <source>
        <strain evidence="2">Duluth1</strain>
        <tissue evidence="2">Whole animal</tissue>
    </source>
</reference>
<dbReference type="Proteomes" id="UP000828390">
    <property type="component" value="Unassembled WGS sequence"/>
</dbReference>
<accession>A0A9D4M6X0</accession>
<keyword evidence="1" id="KW-1133">Transmembrane helix</keyword>
<name>A0A9D4M6X0_DREPO</name>
<protein>
    <submittedName>
        <fullName evidence="2">Uncharacterized protein</fullName>
    </submittedName>
</protein>
<keyword evidence="1" id="KW-0472">Membrane</keyword>
<evidence type="ECO:0000313" key="2">
    <source>
        <dbReference type="EMBL" id="KAH3870873.1"/>
    </source>
</evidence>
<reference evidence="2" key="1">
    <citation type="journal article" date="2019" name="bioRxiv">
        <title>The Genome of the Zebra Mussel, Dreissena polymorpha: A Resource for Invasive Species Research.</title>
        <authorList>
            <person name="McCartney M.A."/>
            <person name="Auch B."/>
            <person name="Kono T."/>
            <person name="Mallez S."/>
            <person name="Zhang Y."/>
            <person name="Obille A."/>
            <person name="Becker A."/>
            <person name="Abrahante J.E."/>
            <person name="Garbe J."/>
            <person name="Badalamenti J.P."/>
            <person name="Herman A."/>
            <person name="Mangelson H."/>
            <person name="Liachko I."/>
            <person name="Sullivan S."/>
            <person name="Sone E.D."/>
            <person name="Koren S."/>
            <person name="Silverstein K.A.T."/>
            <person name="Beckman K.B."/>
            <person name="Gohl D.M."/>
        </authorList>
    </citation>
    <scope>NUCLEOTIDE SEQUENCE</scope>
    <source>
        <strain evidence="2">Duluth1</strain>
        <tissue evidence="2">Whole animal</tissue>
    </source>
</reference>
<keyword evidence="1" id="KW-0812">Transmembrane</keyword>